<dbReference type="AlphaFoldDB" id="A0A8S4ET84"/>
<gene>
    <name evidence="2" type="ORF">PLXY2_LOCUS6813</name>
</gene>
<proteinExistence type="predicted"/>
<feature type="compositionally biased region" description="Basic and acidic residues" evidence="1">
    <location>
        <begin position="193"/>
        <end position="203"/>
    </location>
</feature>
<protein>
    <submittedName>
        <fullName evidence="2">(diamondback moth) hypothetical protein</fullName>
    </submittedName>
</protein>
<feature type="compositionally biased region" description="Low complexity" evidence="1">
    <location>
        <begin position="224"/>
        <end position="234"/>
    </location>
</feature>
<dbReference type="EMBL" id="CAJHNJ030000022">
    <property type="protein sequence ID" value="CAG9119260.1"/>
    <property type="molecule type" value="Genomic_DNA"/>
</dbReference>
<organism evidence="2 3">
    <name type="scientific">Plutella xylostella</name>
    <name type="common">Diamondback moth</name>
    <name type="synonym">Plutella maculipennis</name>
    <dbReference type="NCBI Taxonomy" id="51655"/>
    <lineage>
        <taxon>Eukaryota</taxon>
        <taxon>Metazoa</taxon>
        <taxon>Ecdysozoa</taxon>
        <taxon>Arthropoda</taxon>
        <taxon>Hexapoda</taxon>
        <taxon>Insecta</taxon>
        <taxon>Pterygota</taxon>
        <taxon>Neoptera</taxon>
        <taxon>Endopterygota</taxon>
        <taxon>Lepidoptera</taxon>
        <taxon>Glossata</taxon>
        <taxon>Ditrysia</taxon>
        <taxon>Yponomeutoidea</taxon>
        <taxon>Plutellidae</taxon>
        <taxon>Plutella</taxon>
    </lineage>
</organism>
<dbReference type="GO" id="GO:0000978">
    <property type="term" value="F:RNA polymerase II cis-regulatory region sequence-specific DNA binding"/>
    <property type="evidence" value="ECO:0007669"/>
    <property type="project" value="TreeGrafter"/>
</dbReference>
<dbReference type="PANTHER" id="PTHR12577">
    <property type="entry name" value="DACHSHUND"/>
    <property type="match status" value="1"/>
</dbReference>
<dbReference type="GO" id="GO:0005667">
    <property type="term" value="C:transcription regulator complex"/>
    <property type="evidence" value="ECO:0007669"/>
    <property type="project" value="TreeGrafter"/>
</dbReference>
<accession>A0A8S4ET84</accession>
<dbReference type="GO" id="GO:0005634">
    <property type="term" value="C:nucleus"/>
    <property type="evidence" value="ECO:0007669"/>
    <property type="project" value="TreeGrafter"/>
</dbReference>
<evidence type="ECO:0000313" key="3">
    <source>
        <dbReference type="Proteomes" id="UP000653454"/>
    </source>
</evidence>
<feature type="region of interest" description="Disordered" evidence="1">
    <location>
        <begin position="170"/>
        <end position="252"/>
    </location>
</feature>
<dbReference type="InterPro" id="IPR052417">
    <property type="entry name" value="Dachshund_domain"/>
</dbReference>
<evidence type="ECO:0000313" key="2">
    <source>
        <dbReference type="EMBL" id="CAG9119260.1"/>
    </source>
</evidence>
<keyword evidence="3" id="KW-1185">Reference proteome</keyword>
<dbReference type="PANTHER" id="PTHR12577:SF6">
    <property type="entry name" value="DACHSHUND, ISOFORM B"/>
    <property type="match status" value="1"/>
</dbReference>
<dbReference type="GO" id="GO:0000981">
    <property type="term" value="F:DNA-binding transcription factor activity, RNA polymerase II-specific"/>
    <property type="evidence" value="ECO:0007669"/>
    <property type="project" value="TreeGrafter"/>
</dbReference>
<comment type="caution">
    <text evidence="2">The sequence shown here is derived from an EMBL/GenBank/DDBJ whole genome shotgun (WGS) entry which is preliminary data.</text>
</comment>
<feature type="compositionally biased region" description="Low complexity" evidence="1">
    <location>
        <begin position="204"/>
        <end position="216"/>
    </location>
</feature>
<name>A0A8S4ET84_PLUXY</name>
<feature type="compositionally biased region" description="Low complexity" evidence="1">
    <location>
        <begin position="175"/>
        <end position="184"/>
    </location>
</feature>
<reference evidence="2" key="1">
    <citation type="submission" date="2020-11" db="EMBL/GenBank/DDBJ databases">
        <authorList>
            <person name="Whiteford S."/>
        </authorList>
    </citation>
    <scope>NUCLEOTIDE SEQUENCE</scope>
</reference>
<sequence>MISPPPASVSGVCLTAVTCYYSRSSRPGRPPKRASGVGLSLAATQFPGHPFKKHRLENGDYSPYENGHMSEMARMEKSPLLANGYNAPPTHLGPMGFMHQHALMSPGMPHHVPRPDGSIIKGQPMHNMEALARSGIWENCRAAYEDIVKHLERLRDERGDMERVMAMDKAREGSHNGSSPGHSPVLNLSKSGSGERERAERGEGSASGRSSVASRRTPQPPRLPSAATAAASPRSHTDESDGAISDQEDHNVKDEDDGEFWLFAFWIDDQLKWLCAMISIEE</sequence>
<dbReference type="Proteomes" id="UP000653454">
    <property type="component" value="Unassembled WGS sequence"/>
</dbReference>
<evidence type="ECO:0000256" key="1">
    <source>
        <dbReference type="SAM" id="MobiDB-lite"/>
    </source>
</evidence>